<sequence length="191" mass="21051">MPSTVLPTFRRVLDGNSRVHLVDQFPSVTGEPAHTMGFSSDGELVAVGDDAGLLEIRQHNPTCQLWERVRLFGKLGKIRALQWHKKEGRTVFVGSEKGFIFKVTVSKDPKGEDTILRADVKGFVHALALSDEGKLAAEIGEKVVIYDKPFATGKEIGLGNSLDLRSFQGVTSKNLLEVPRIRNLHFITSIS</sequence>
<dbReference type="AlphaFoldDB" id="A0A9W8MPL3"/>
<evidence type="ECO:0000313" key="1">
    <source>
        <dbReference type="EMBL" id="KAJ3492740.1"/>
    </source>
</evidence>
<keyword evidence="2" id="KW-1185">Reference proteome</keyword>
<organism evidence="1 2">
    <name type="scientific">Agrocybe chaxingu</name>
    <dbReference type="NCBI Taxonomy" id="84603"/>
    <lineage>
        <taxon>Eukaryota</taxon>
        <taxon>Fungi</taxon>
        <taxon>Dikarya</taxon>
        <taxon>Basidiomycota</taxon>
        <taxon>Agaricomycotina</taxon>
        <taxon>Agaricomycetes</taxon>
        <taxon>Agaricomycetidae</taxon>
        <taxon>Agaricales</taxon>
        <taxon>Agaricineae</taxon>
        <taxon>Strophariaceae</taxon>
        <taxon>Agrocybe</taxon>
    </lineage>
</organism>
<evidence type="ECO:0000313" key="2">
    <source>
        <dbReference type="Proteomes" id="UP001148786"/>
    </source>
</evidence>
<dbReference type="InterPro" id="IPR015943">
    <property type="entry name" value="WD40/YVTN_repeat-like_dom_sf"/>
</dbReference>
<gene>
    <name evidence="1" type="ORF">NLJ89_g11172</name>
</gene>
<comment type="caution">
    <text evidence="1">The sequence shown here is derived from an EMBL/GenBank/DDBJ whole genome shotgun (WGS) entry which is preliminary data.</text>
</comment>
<proteinExistence type="predicted"/>
<dbReference type="EMBL" id="JANKHO010002392">
    <property type="protein sequence ID" value="KAJ3492740.1"/>
    <property type="molecule type" value="Genomic_DNA"/>
</dbReference>
<dbReference type="Gene3D" id="2.130.10.10">
    <property type="entry name" value="YVTN repeat-like/Quinoprotein amine dehydrogenase"/>
    <property type="match status" value="1"/>
</dbReference>
<accession>A0A9W8MPL3</accession>
<dbReference type="Proteomes" id="UP001148786">
    <property type="component" value="Unassembled WGS sequence"/>
</dbReference>
<dbReference type="SUPFAM" id="SSF101908">
    <property type="entry name" value="Putative isomerase YbhE"/>
    <property type="match status" value="1"/>
</dbReference>
<reference evidence="1" key="1">
    <citation type="submission" date="2022-07" db="EMBL/GenBank/DDBJ databases">
        <title>Genome Sequence of Agrocybe chaxingu.</title>
        <authorList>
            <person name="Buettner E."/>
        </authorList>
    </citation>
    <scope>NUCLEOTIDE SEQUENCE</scope>
    <source>
        <strain evidence="1">MP-N11</strain>
    </source>
</reference>
<protein>
    <submittedName>
        <fullName evidence="1">Uncharacterized protein</fullName>
    </submittedName>
</protein>
<name>A0A9W8MPL3_9AGAR</name>